<reference evidence="3" key="1">
    <citation type="journal article" date="2023" name="Mol. Phylogenet. Evol.">
        <title>Genome-scale phylogeny and comparative genomics of the fungal order Sordariales.</title>
        <authorList>
            <person name="Hensen N."/>
            <person name="Bonometti L."/>
            <person name="Westerberg I."/>
            <person name="Brannstrom I.O."/>
            <person name="Guillou S."/>
            <person name="Cros-Aarteil S."/>
            <person name="Calhoun S."/>
            <person name="Haridas S."/>
            <person name="Kuo A."/>
            <person name="Mondo S."/>
            <person name="Pangilinan J."/>
            <person name="Riley R."/>
            <person name="LaButti K."/>
            <person name="Andreopoulos B."/>
            <person name="Lipzen A."/>
            <person name="Chen C."/>
            <person name="Yan M."/>
            <person name="Daum C."/>
            <person name="Ng V."/>
            <person name="Clum A."/>
            <person name="Steindorff A."/>
            <person name="Ohm R.A."/>
            <person name="Martin F."/>
            <person name="Silar P."/>
            <person name="Natvig D.O."/>
            <person name="Lalanne C."/>
            <person name="Gautier V."/>
            <person name="Ament-Velasquez S.L."/>
            <person name="Kruys A."/>
            <person name="Hutchinson M.I."/>
            <person name="Powell A.J."/>
            <person name="Barry K."/>
            <person name="Miller A.N."/>
            <person name="Grigoriev I.V."/>
            <person name="Debuchy R."/>
            <person name="Gladieux P."/>
            <person name="Hiltunen Thoren M."/>
            <person name="Johannesson H."/>
        </authorList>
    </citation>
    <scope>NUCLEOTIDE SEQUENCE</scope>
    <source>
        <strain evidence="3">CBS 990.96</strain>
    </source>
</reference>
<feature type="compositionally biased region" description="Basic residues" evidence="1">
    <location>
        <begin position="85"/>
        <end position="108"/>
    </location>
</feature>
<feature type="transmembrane region" description="Helical" evidence="2">
    <location>
        <begin position="29"/>
        <end position="52"/>
    </location>
</feature>
<evidence type="ECO:0000313" key="3">
    <source>
        <dbReference type="EMBL" id="KAK4222442.1"/>
    </source>
</evidence>
<reference evidence="3" key="2">
    <citation type="submission" date="2023-05" db="EMBL/GenBank/DDBJ databases">
        <authorList>
            <consortium name="Lawrence Berkeley National Laboratory"/>
            <person name="Steindorff A."/>
            <person name="Hensen N."/>
            <person name="Bonometti L."/>
            <person name="Westerberg I."/>
            <person name="Brannstrom I.O."/>
            <person name="Guillou S."/>
            <person name="Cros-Aarteil S."/>
            <person name="Calhoun S."/>
            <person name="Haridas S."/>
            <person name="Kuo A."/>
            <person name="Mondo S."/>
            <person name="Pangilinan J."/>
            <person name="Riley R."/>
            <person name="Labutti K."/>
            <person name="Andreopoulos B."/>
            <person name="Lipzen A."/>
            <person name="Chen C."/>
            <person name="Yanf M."/>
            <person name="Daum C."/>
            <person name="Ng V."/>
            <person name="Clum A."/>
            <person name="Ohm R."/>
            <person name="Martin F."/>
            <person name="Silar P."/>
            <person name="Natvig D."/>
            <person name="Lalanne C."/>
            <person name="Gautier V."/>
            <person name="Ament-Velasquez S.L."/>
            <person name="Kruys A."/>
            <person name="Hutchinson M.I."/>
            <person name="Powell A.J."/>
            <person name="Barry K."/>
            <person name="Miller A.N."/>
            <person name="Grigoriev I.V."/>
            <person name="Debuchy R."/>
            <person name="Gladieux P."/>
            <person name="Thoren M.H."/>
            <person name="Johannesson H."/>
        </authorList>
    </citation>
    <scope>NUCLEOTIDE SEQUENCE</scope>
    <source>
        <strain evidence="3">CBS 990.96</strain>
    </source>
</reference>
<evidence type="ECO:0000256" key="2">
    <source>
        <dbReference type="SAM" id="Phobius"/>
    </source>
</evidence>
<dbReference type="Proteomes" id="UP001301958">
    <property type="component" value="Unassembled WGS sequence"/>
</dbReference>
<name>A0AAN7BG61_9PEZI</name>
<keyword evidence="2" id="KW-0812">Transmembrane</keyword>
<comment type="caution">
    <text evidence="3">The sequence shown here is derived from an EMBL/GenBank/DDBJ whole genome shotgun (WGS) entry which is preliminary data.</text>
</comment>
<gene>
    <name evidence="3" type="ORF">QBC38DRAFT_489822</name>
</gene>
<proteinExistence type="predicted"/>
<keyword evidence="2" id="KW-1133">Transmembrane helix</keyword>
<evidence type="ECO:0000256" key="1">
    <source>
        <dbReference type="SAM" id="MobiDB-lite"/>
    </source>
</evidence>
<organism evidence="3 4">
    <name type="scientific">Podospora fimiseda</name>
    <dbReference type="NCBI Taxonomy" id="252190"/>
    <lineage>
        <taxon>Eukaryota</taxon>
        <taxon>Fungi</taxon>
        <taxon>Dikarya</taxon>
        <taxon>Ascomycota</taxon>
        <taxon>Pezizomycotina</taxon>
        <taxon>Sordariomycetes</taxon>
        <taxon>Sordariomycetidae</taxon>
        <taxon>Sordariales</taxon>
        <taxon>Podosporaceae</taxon>
        <taxon>Podospora</taxon>
    </lineage>
</organism>
<evidence type="ECO:0000313" key="4">
    <source>
        <dbReference type="Proteomes" id="UP001301958"/>
    </source>
</evidence>
<sequence length="161" mass="17916">MPPLYLNHLLSRQQAPDFDDSRGDETDNLSGGAIAGIVIGSIAGVLLLIWIIRSCTNLGAPPGRQADPGKPWYGGVRDEYPPRHVGGHRPHSRSRSRHSYHHHSRSRSRGAVMVEMPPQAVVYEGRIASRSPGRVVVPDDSYVVYGRDEVRRSRSRSRGRY</sequence>
<accession>A0AAN7BG61</accession>
<feature type="region of interest" description="Disordered" evidence="1">
    <location>
        <begin position="61"/>
        <end position="110"/>
    </location>
</feature>
<keyword evidence="2" id="KW-0472">Membrane</keyword>
<keyword evidence="4" id="KW-1185">Reference proteome</keyword>
<dbReference type="AlphaFoldDB" id="A0AAN7BG61"/>
<dbReference type="EMBL" id="MU865471">
    <property type="protein sequence ID" value="KAK4222442.1"/>
    <property type="molecule type" value="Genomic_DNA"/>
</dbReference>
<protein>
    <submittedName>
        <fullName evidence="3">Uncharacterized protein</fullName>
    </submittedName>
</protein>